<dbReference type="PANTHER" id="PTHR43026:SF1">
    <property type="entry name" value="2-HYDROXYACID DEHYDROGENASE HOMOLOG 1-RELATED"/>
    <property type="match status" value="1"/>
</dbReference>
<dbReference type="SUPFAM" id="SSF52283">
    <property type="entry name" value="Formate/glycerate dehydrogenase catalytic domain-like"/>
    <property type="match status" value="1"/>
</dbReference>
<evidence type="ECO:0000256" key="1">
    <source>
        <dbReference type="ARBA" id="ARBA00023027"/>
    </source>
</evidence>
<dbReference type="RefSeq" id="WP_160370724.1">
    <property type="nucleotide sequence ID" value="NZ_WSQA01000018.1"/>
</dbReference>
<name>A0A6N8L2N7_9SPHI</name>
<proteinExistence type="predicted"/>
<accession>A0A6N8L2N7</accession>
<dbReference type="GO" id="GO:0008720">
    <property type="term" value="F:D-lactate dehydrogenase (NAD+) activity"/>
    <property type="evidence" value="ECO:0007669"/>
    <property type="project" value="TreeGrafter"/>
</dbReference>
<reference evidence="3 4" key="1">
    <citation type="submission" date="2019-12" db="EMBL/GenBank/DDBJ databases">
        <authorList>
            <person name="Dong K."/>
        </authorList>
    </citation>
    <scope>NUCLEOTIDE SEQUENCE [LARGE SCALE GENOMIC DNA]</scope>
    <source>
        <strain evidence="3 4">JCM 31225</strain>
    </source>
</reference>
<dbReference type="Proteomes" id="UP000435036">
    <property type="component" value="Unassembled WGS sequence"/>
</dbReference>
<keyword evidence="4" id="KW-1185">Reference proteome</keyword>
<evidence type="ECO:0000259" key="2">
    <source>
        <dbReference type="Pfam" id="PF00389"/>
    </source>
</evidence>
<evidence type="ECO:0000313" key="3">
    <source>
        <dbReference type="EMBL" id="MVZ64005.1"/>
    </source>
</evidence>
<dbReference type="EMBL" id="WSQA01000018">
    <property type="protein sequence ID" value="MVZ64005.1"/>
    <property type="molecule type" value="Genomic_DNA"/>
</dbReference>
<dbReference type="InterPro" id="IPR058205">
    <property type="entry name" value="D-LDH-like"/>
</dbReference>
<dbReference type="Pfam" id="PF00389">
    <property type="entry name" value="2-Hacid_dh"/>
    <property type="match status" value="1"/>
</dbReference>
<dbReference type="AlphaFoldDB" id="A0A6N8L2N7"/>
<keyword evidence="1" id="KW-0520">NAD</keyword>
<dbReference type="OrthoDB" id="1522997at2"/>
<gene>
    <name evidence="3" type="ORF">GQF63_18430</name>
</gene>
<sequence length="139" mass="15448">MRVIAYNILDQEKVFLAKANAKVHDLTLISNGLNFSTIHFAAGKEAVLVSERDILDKVMLFELFKLGVKSIITRSKTTDHIDLDYAGELKMHVANVPFDQSMESIAKQTIQNLTQWMVGGCAGDACQCRMDCANKQKLG</sequence>
<protein>
    <submittedName>
        <fullName evidence="3">Lactate dehydrogenase</fullName>
    </submittedName>
</protein>
<comment type="caution">
    <text evidence="3">The sequence shown here is derived from an EMBL/GenBank/DDBJ whole genome shotgun (WGS) entry which is preliminary data.</text>
</comment>
<feature type="domain" description="D-isomer specific 2-hydroxyacid dehydrogenase catalytic" evidence="2">
    <location>
        <begin position="11"/>
        <end position="99"/>
    </location>
</feature>
<dbReference type="Gene3D" id="3.40.50.720">
    <property type="entry name" value="NAD(P)-binding Rossmann-like Domain"/>
    <property type="match status" value="1"/>
</dbReference>
<dbReference type="GO" id="GO:0051287">
    <property type="term" value="F:NAD binding"/>
    <property type="evidence" value="ECO:0007669"/>
    <property type="project" value="InterPro"/>
</dbReference>
<evidence type="ECO:0000313" key="4">
    <source>
        <dbReference type="Proteomes" id="UP000435036"/>
    </source>
</evidence>
<dbReference type="PANTHER" id="PTHR43026">
    <property type="entry name" value="2-HYDROXYACID DEHYDROGENASE HOMOLOG 1-RELATED"/>
    <property type="match status" value="1"/>
</dbReference>
<organism evidence="3 4">
    <name type="scientific">Sphingobacterium humi</name>
    <dbReference type="NCBI Taxonomy" id="1796905"/>
    <lineage>
        <taxon>Bacteria</taxon>
        <taxon>Pseudomonadati</taxon>
        <taxon>Bacteroidota</taxon>
        <taxon>Sphingobacteriia</taxon>
        <taxon>Sphingobacteriales</taxon>
        <taxon>Sphingobacteriaceae</taxon>
        <taxon>Sphingobacterium</taxon>
    </lineage>
</organism>
<dbReference type="InterPro" id="IPR006139">
    <property type="entry name" value="D-isomer_2_OHA_DH_cat_dom"/>
</dbReference>